<dbReference type="AlphaFoldDB" id="A0A2B4RKC0"/>
<reference evidence="2" key="1">
    <citation type="journal article" date="2017" name="bioRxiv">
        <title>Comparative analysis of the genomes of Stylophora pistillata and Acropora digitifera provides evidence for extensive differences between species of corals.</title>
        <authorList>
            <person name="Voolstra C.R."/>
            <person name="Li Y."/>
            <person name="Liew Y.J."/>
            <person name="Baumgarten S."/>
            <person name="Zoccola D."/>
            <person name="Flot J.-F."/>
            <person name="Tambutte S."/>
            <person name="Allemand D."/>
            <person name="Aranda M."/>
        </authorList>
    </citation>
    <scope>NUCLEOTIDE SEQUENCE [LARGE SCALE GENOMIC DNA]</scope>
</reference>
<dbReference type="Proteomes" id="UP000225706">
    <property type="component" value="Unassembled WGS sequence"/>
</dbReference>
<evidence type="ECO:0000313" key="2">
    <source>
        <dbReference type="Proteomes" id="UP000225706"/>
    </source>
</evidence>
<sequence>MDMKGKPTNIYLFNCDNTCSLDPIESLLLTVQNDAKMRFAVDKRNFRLREMSEMCETLIPGLQMDFAIFAVNAHESRLSINEDNAGIGYANIYRALQEATGGKVLIVIGEDNNYKDSDEKDRSVISRWSRGKVASQFGEEYLDGRQSFIFSWNKKHREIHEQALLHYFDPSKTGKKFEYQPKPKPQPEQRLELTSEPLSRMEISLGDSREMLLPKDIAKQEKPFIEQTEVAVERRQQEKKEEKGSTVKNETAMGQDYPAGTVLLETRLVNGEISYQKRHIVKRQDDWQPSETQVSNLRDSYRLIGNVSVRFEATGNNGGIHYRVFNTTWWRKCLDCFKDCFPCLCPPFSCKCPLSSCICKHIDIAAMSQDYPTGTVLLETRLVYGEISYKKWHIVKRLVEWQPSEDQISNLRDSHRLIGNFSVRFVAADNNGGIMYKVFNTPRWRKCLDCFKMCFPCLCLPCPCKC</sequence>
<protein>
    <submittedName>
        <fullName evidence="1">Uncharacterized protein</fullName>
    </submittedName>
</protein>
<comment type="caution">
    <text evidence="1">The sequence shown here is derived from an EMBL/GenBank/DDBJ whole genome shotgun (WGS) entry which is preliminary data.</text>
</comment>
<evidence type="ECO:0000313" key="1">
    <source>
        <dbReference type="EMBL" id="PFX16705.1"/>
    </source>
</evidence>
<dbReference type="OrthoDB" id="10065203at2759"/>
<name>A0A2B4RKC0_STYPI</name>
<gene>
    <name evidence="1" type="ORF">AWC38_SpisGene19010</name>
</gene>
<organism evidence="1 2">
    <name type="scientific">Stylophora pistillata</name>
    <name type="common">Smooth cauliflower coral</name>
    <dbReference type="NCBI Taxonomy" id="50429"/>
    <lineage>
        <taxon>Eukaryota</taxon>
        <taxon>Metazoa</taxon>
        <taxon>Cnidaria</taxon>
        <taxon>Anthozoa</taxon>
        <taxon>Hexacorallia</taxon>
        <taxon>Scleractinia</taxon>
        <taxon>Astrocoeniina</taxon>
        <taxon>Pocilloporidae</taxon>
        <taxon>Stylophora</taxon>
    </lineage>
</organism>
<proteinExistence type="predicted"/>
<keyword evidence="2" id="KW-1185">Reference proteome</keyword>
<dbReference type="EMBL" id="LSMT01000525">
    <property type="protein sequence ID" value="PFX16705.1"/>
    <property type="molecule type" value="Genomic_DNA"/>
</dbReference>
<accession>A0A2B4RKC0</accession>